<feature type="region of interest" description="Disordered" evidence="1">
    <location>
        <begin position="112"/>
        <end position="133"/>
    </location>
</feature>
<evidence type="ECO:0000313" key="2">
    <source>
        <dbReference type="EMBL" id="GJU09868.1"/>
    </source>
</evidence>
<protein>
    <submittedName>
        <fullName evidence="2">Uncharacterized protein</fullName>
    </submittedName>
</protein>
<evidence type="ECO:0000256" key="1">
    <source>
        <dbReference type="SAM" id="MobiDB-lite"/>
    </source>
</evidence>
<proteinExistence type="predicted"/>
<comment type="caution">
    <text evidence="2">The sequence shown here is derived from an EMBL/GenBank/DDBJ whole genome shotgun (WGS) entry which is preliminary data.</text>
</comment>
<reference evidence="2" key="2">
    <citation type="submission" date="2022-01" db="EMBL/GenBank/DDBJ databases">
        <authorList>
            <person name="Yamashiro T."/>
            <person name="Shiraishi A."/>
            <person name="Satake H."/>
            <person name="Nakayama K."/>
        </authorList>
    </citation>
    <scope>NUCLEOTIDE SEQUENCE</scope>
</reference>
<sequence length="133" mass="14188">MDYSLGERRRSKPAVDIADCPAYADAEASVIAFKSVQVQQVKAVGTRNFLFSRSYHIFGGSDGYPYCAFLFGGAVEILSYLRTEVKAVPADAVDLPCLSLYGLAGVGPQGWPSSGKTTSYGHIGTSEPARNLS</sequence>
<dbReference type="Proteomes" id="UP001151760">
    <property type="component" value="Unassembled WGS sequence"/>
</dbReference>
<gene>
    <name evidence="2" type="ORF">Tco_1132264</name>
</gene>
<keyword evidence="3" id="KW-1185">Reference proteome</keyword>
<accession>A0ABQ5JEC9</accession>
<dbReference type="EMBL" id="BQNB010021766">
    <property type="protein sequence ID" value="GJU09868.1"/>
    <property type="molecule type" value="Genomic_DNA"/>
</dbReference>
<evidence type="ECO:0000313" key="3">
    <source>
        <dbReference type="Proteomes" id="UP001151760"/>
    </source>
</evidence>
<name>A0ABQ5JEC9_9ASTR</name>
<reference evidence="2" key="1">
    <citation type="journal article" date="2022" name="Int. J. Mol. Sci.">
        <title>Draft Genome of Tanacetum Coccineum: Genomic Comparison of Closely Related Tanacetum-Family Plants.</title>
        <authorList>
            <person name="Yamashiro T."/>
            <person name="Shiraishi A."/>
            <person name="Nakayama K."/>
            <person name="Satake H."/>
        </authorList>
    </citation>
    <scope>NUCLEOTIDE SEQUENCE</scope>
</reference>
<organism evidence="2 3">
    <name type="scientific">Tanacetum coccineum</name>
    <dbReference type="NCBI Taxonomy" id="301880"/>
    <lineage>
        <taxon>Eukaryota</taxon>
        <taxon>Viridiplantae</taxon>
        <taxon>Streptophyta</taxon>
        <taxon>Embryophyta</taxon>
        <taxon>Tracheophyta</taxon>
        <taxon>Spermatophyta</taxon>
        <taxon>Magnoliopsida</taxon>
        <taxon>eudicotyledons</taxon>
        <taxon>Gunneridae</taxon>
        <taxon>Pentapetalae</taxon>
        <taxon>asterids</taxon>
        <taxon>campanulids</taxon>
        <taxon>Asterales</taxon>
        <taxon>Asteraceae</taxon>
        <taxon>Asteroideae</taxon>
        <taxon>Anthemideae</taxon>
        <taxon>Anthemidinae</taxon>
        <taxon>Tanacetum</taxon>
    </lineage>
</organism>